<evidence type="ECO:0000256" key="3">
    <source>
        <dbReference type="ARBA" id="ARBA00022737"/>
    </source>
</evidence>
<dbReference type="OrthoDB" id="1902587at2759"/>
<dbReference type="VEuPathDB" id="PiroplasmaDB:TOT_020000928"/>
<dbReference type="OMA" id="ICVASMK"/>
<keyword evidence="3" id="KW-0677">Repeat</keyword>
<dbReference type="eggNOG" id="KOG0543">
    <property type="taxonomic scope" value="Eukaryota"/>
</dbReference>
<dbReference type="Proteomes" id="UP000003786">
    <property type="component" value="Chromosome 2"/>
</dbReference>
<dbReference type="GO" id="GO:0003755">
    <property type="term" value="F:peptidyl-prolyl cis-trans isomerase activity"/>
    <property type="evidence" value="ECO:0007669"/>
    <property type="project" value="UniProtKB-KW"/>
</dbReference>
<dbReference type="EMBL" id="AP011947">
    <property type="protein sequence ID" value="BAM40674.1"/>
    <property type="molecule type" value="Genomic_DNA"/>
</dbReference>
<evidence type="ECO:0000256" key="2">
    <source>
        <dbReference type="ARBA" id="ARBA00013194"/>
    </source>
</evidence>
<keyword evidence="6 7" id="KW-0413">Isomerase</keyword>
<proteinExistence type="predicted"/>
<evidence type="ECO:0000313" key="9">
    <source>
        <dbReference type="EMBL" id="BAM40674.1"/>
    </source>
</evidence>
<evidence type="ECO:0000259" key="8">
    <source>
        <dbReference type="PROSITE" id="PS50059"/>
    </source>
</evidence>
<dbReference type="KEGG" id="tot:TOT_020000928"/>
<dbReference type="Gene3D" id="1.25.40.10">
    <property type="entry name" value="Tetratricopeptide repeat domain"/>
    <property type="match status" value="1"/>
</dbReference>
<feature type="domain" description="PPIase FKBP-type" evidence="8">
    <location>
        <begin position="30"/>
        <end position="118"/>
    </location>
</feature>
<reference evidence="9 10" key="1">
    <citation type="journal article" date="2012" name="MBio">
        <title>Comparative genome analysis of three eukaryotic parasites with differing abilities to transform leukocytes reveals key mediators of Theileria-induced leukocyte transformation.</title>
        <authorList>
            <person name="Hayashida K."/>
            <person name="Hara Y."/>
            <person name="Abe T."/>
            <person name="Yamasaki C."/>
            <person name="Toyoda A."/>
            <person name="Kosuge T."/>
            <person name="Suzuki Y."/>
            <person name="Sato Y."/>
            <person name="Kawashima S."/>
            <person name="Katayama T."/>
            <person name="Wakaguri H."/>
            <person name="Inoue N."/>
            <person name="Homma K."/>
            <person name="Tada-Umezaki M."/>
            <person name="Yagi Y."/>
            <person name="Fujii Y."/>
            <person name="Habara T."/>
            <person name="Kanehisa M."/>
            <person name="Watanabe H."/>
            <person name="Ito K."/>
            <person name="Gojobori T."/>
            <person name="Sugawara H."/>
            <person name="Imanishi T."/>
            <person name="Weir W."/>
            <person name="Gardner M."/>
            <person name="Pain A."/>
            <person name="Shiels B."/>
            <person name="Hattori M."/>
            <person name="Nene V."/>
            <person name="Sugimoto C."/>
        </authorList>
    </citation>
    <scope>NUCLEOTIDE SEQUENCE [LARGE SCALE GENOMIC DNA]</scope>
    <source>
        <strain evidence="9 10">Shintoku</strain>
    </source>
</reference>
<evidence type="ECO:0000256" key="7">
    <source>
        <dbReference type="PROSITE-ProRule" id="PRU00277"/>
    </source>
</evidence>
<dbReference type="Pfam" id="PF00254">
    <property type="entry name" value="FKBP_C"/>
    <property type="match status" value="1"/>
</dbReference>
<dbReference type="InterPro" id="IPR019734">
    <property type="entry name" value="TPR_rpt"/>
</dbReference>
<dbReference type="InterPro" id="IPR046357">
    <property type="entry name" value="PPIase_dom_sf"/>
</dbReference>
<dbReference type="InterPro" id="IPR050754">
    <property type="entry name" value="FKBP4/5/8-like"/>
</dbReference>
<keyword evidence="5 7" id="KW-0697">Rotamase</keyword>
<dbReference type="AlphaFoldDB" id="J4DPG7"/>
<dbReference type="PROSITE" id="PS50059">
    <property type="entry name" value="FKBP_PPIASE"/>
    <property type="match status" value="1"/>
</dbReference>
<gene>
    <name evidence="9" type="ORF">TOT_020000928</name>
</gene>
<dbReference type="Gene3D" id="3.10.50.40">
    <property type="match status" value="1"/>
</dbReference>
<evidence type="ECO:0000313" key="10">
    <source>
        <dbReference type="Proteomes" id="UP000003786"/>
    </source>
</evidence>
<keyword evidence="10" id="KW-1185">Reference proteome</keyword>
<dbReference type="PANTHER" id="PTHR46512:SF9">
    <property type="entry name" value="PEPTIDYLPROLYL ISOMERASE"/>
    <property type="match status" value="1"/>
</dbReference>
<keyword evidence="4" id="KW-0802">TPR repeat</keyword>
<evidence type="ECO:0000256" key="5">
    <source>
        <dbReference type="ARBA" id="ARBA00023110"/>
    </source>
</evidence>
<dbReference type="EC" id="5.2.1.8" evidence="2 7"/>
<name>J4DPG7_THEOR</name>
<dbReference type="STRING" id="869250.J4DPG7"/>
<protein>
    <recommendedName>
        <fullName evidence="2 7">peptidylprolyl isomerase</fullName>
        <ecNumber evidence="2 7">5.2.1.8</ecNumber>
    </recommendedName>
</protein>
<dbReference type="FunFam" id="3.10.50.40:FF:000006">
    <property type="entry name" value="Peptidyl-prolyl cis-trans isomerase"/>
    <property type="match status" value="1"/>
</dbReference>
<dbReference type="SUPFAM" id="SSF54534">
    <property type="entry name" value="FKBP-like"/>
    <property type="match status" value="1"/>
</dbReference>
<dbReference type="SUPFAM" id="SSF48452">
    <property type="entry name" value="TPR-like"/>
    <property type="match status" value="1"/>
</dbReference>
<evidence type="ECO:0000256" key="6">
    <source>
        <dbReference type="ARBA" id="ARBA00023235"/>
    </source>
</evidence>
<dbReference type="InterPro" id="IPR011990">
    <property type="entry name" value="TPR-like_helical_dom_sf"/>
</dbReference>
<comment type="catalytic activity">
    <reaction evidence="1 7">
        <text>[protein]-peptidylproline (omega=180) = [protein]-peptidylproline (omega=0)</text>
        <dbReference type="Rhea" id="RHEA:16237"/>
        <dbReference type="Rhea" id="RHEA-COMP:10747"/>
        <dbReference type="Rhea" id="RHEA-COMP:10748"/>
        <dbReference type="ChEBI" id="CHEBI:83833"/>
        <dbReference type="ChEBI" id="CHEBI:83834"/>
        <dbReference type="EC" id="5.2.1.8"/>
    </reaction>
</comment>
<organism evidence="9 10">
    <name type="scientific">Theileria orientalis strain Shintoku</name>
    <dbReference type="NCBI Taxonomy" id="869250"/>
    <lineage>
        <taxon>Eukaryota</taxon>
        <taxon>Sar</taxon>
        <taxon>Alveolata</taxon>
        <taxon>Apicomplexa</taxon>
        <taxon>Aconoidasida</taxon>
        <taxon>Piroplasmida</taxon>
        <taxon>Theileriidae</taxon>
        <taxon>Theileria</taxon>
    </lineage>
</organism>
<dbReference type="RefSeq" id="XP_009690975.1">
    <property type="nucleotide sequence ID" value="XM_009692680.1"/>
</dbReference>
<dbReference type="GeneID" id="20715036"/>
<dbReference type="InterPro" id="IPR001179">
    <property type="entry name" value="PPIase_FKBP_dom"/>
</dbReference>
<evidence type="ECO:0000256" key="4">
    <source>
        <dbReference type="ARBA" id="ARBA00022803"/>
    </source>
</evidence>
<dbReference type="PANTHER" id="PTHR46512">
    <property type="entry name" value="PEPTIDYLPROLYL ISOMERASE"/>
    <property type="match status" value="1"/>
</dbReference>
<evidence type="ECO:0000256" key="1">
    <source>
        <dbReference type="ARBA" id="ARBA00000971"/>
    </source>
</evidence>
<dbReference type="SMART" id="SM00028">
    <property type="entry name" value="TPR"/>
    <property type="match status" value="3"/>
</dbReference>
<accession>J4DPG7</accession>
<sequence length="340" mass="37873">MGEPIDVSGDGGVLKTVLKPSDSNESPENGHEVEVHYTGKLESGKVFDSSYDRNTTFKFELGNGNVIKGWDLGVSTMKVGERSEFVIQPNYGYGESGAGESIPPNSVLKLRFLPLALPLYLFLTLLQFEIELINTRVKPKNKWELSIDEKIQVSRDLKAQGNSKFSFGNFTSAISLYSEAVDYLDEASEWPEESRKEANTTLLQCHLNLANCHLKVANYKSAESSASEALKLDKASVKGYFRRALARIHEFEFEKAIGDLNEVLKLDRDNKDALNYLSVAKSRLRECNEKDKKGIMVDLGNMGTMVAMGNMGNMVTQCIMVALGNMALHRCNARSCRSRF</sequence>